<organism evidence="9 10">
    <name type="scientific">Kingdonia uniflora</name>
    <dbReference type="NCBI Taxonomy" id="39325"/>
    <lineage>
        <taxon>Eukaryota</taxon>
        <taxon>Viridiplantae</taxon>
        <taxon>Streptophyta</taxon>
        <taxon>Embryophyta</taxon>
        <taxon>Tracheophyta</taxon>
        <taxon>Spermatophyta</taxon>
        <taxon>Magnoliopsida</taxon>
        <taxon>Ranunculales</taxon>
        <taxon>Circaeasteraceae</taxon>
        <taxon>Kingdonia</taxon>
    </lineage>
</organism>
<protein>
    <recommendedName>
        <fullName evidence="3">CST complex subunit STN1</fullName>
    </recommendedName>
    <alternativeName>
        <fullName evidence="8">Suppressor of cdc thirteen homolog</fullName>
    </alternativeName>
</protein>
<dbReference type="AlphaFoldDB" id="A0A7J7NCP1"/>
<evidence type="ECO:0000256" key="4">
    <source>
        <dbReference type="ARBA" id="ARBA00022454"/>
    </source>
</evidence>
<reference evidence="9 10" key="1">
    <citation type="journal article" date="2020" name="IScience">
        <title>Genome Sequencing of the Endangered Kingdonia uniflora (Circaeasteraceae, Ranunculales) Reveals Potential Mechanisms of Evolutionary Specialization.</title>
        <authorList>
            <person name="Sun Y."/>
            <person name="Deng T."/>
            <person name="Zhang A."/>
            <person name="Moore M.J."/>
            <person name="Landis J.B."/>
            <person name="Lin N."/>
            <person name="Zhang H."/>
            <person name="Zhang X."/>
            <person name="Huang J."/>
            <person name="Zhang X."/>
            <person name="Sun H."/>
            <person name="Wang H."/>
        </authorList>
    </citation>
    <scope>NUCLEOTIDE SEQUENCE [LARGE SCALE GENOMIC DNA]</scope>
    <source>
        <strain evidence="9">TB1705</strain>
        <tissue evidence="9">Leaf</tissue>
    </source>
</reference>
<dbReference type="GO" id="GO:0003677">
    <property type="term" value="F:DNA binding"/>
    <property type="evidence" value="ECO:0007669"/>
    <property type="project" value="UniProtKB-KW"/>
</dbReference>
<keyword evidence="10" id="KW-1185">Reference proteome</keyword>
<dbReference type="GO" id="GO:0005634">
    <property type="term" value="C:nucleus"/>
    <property type="evidence" value="ECO:0007669"/>
    <property type="project" value="UniProtKB-SubCell"/>
</dbReference>
<evidence type="ECO:0000256" key="6">
    <source>
        <dbReference type="ARBA" id="ARBA00023125"/>
    </source>
</evidence>
<comment type="subcellular location">
    <subcellularLocation>
        <location evidence="2">Chromosome</location>
        <location evidence="2">Telomere</location>
    </subcellularLocation>
    <subcellularLocation>
        <location evidence="1">Nucleus</location>
    </subcellularLocation>
</comment>
<sequence length="178" mass="20021">MDPMQTSHVKLLAFDFLSLTQTPTSDPNLFFRKNRPVSRVETLGIVVSRDLIPDKFLRFVIDDGTGCIPCIIWLNHFNSPYFARKNPSDVRVMADIANNQAMQIQLGVLARVRGKVTVFRGVLQITVLDAVVERDPNMEILHWLDCVKLARQCYNVKFKPAVATKSVVGEGSSSSVMR</sequence>
<dbReference type="InterPro" id="IPR040260">
    <property type="entry name" value="RFA2-like"/>
</dbReference>
<keyword evidence="4" id="KW-0158">Chromosome</keyword>
<evidence type="ECO:0000313" key="10">
    <source>
        <dbReference type="Proteomes" id="UP000541444"/>
    </source>
</evidence>
<keyword evidence="7" id="KW-0539">Nucleus</keyword>
<dbReference type="OrthoDB" id="77828at2759"/>
<dbReference type="PANTHER" id="PTHR13989:SF33">
    <property type="entry name" value="CST COMPLEX SUBUNIT STN1"/>
    <property type="match status" value="1"/>
</dbReference>
<dbReference type="PANTHER" id="PTHR13989">
    <property type="entry name" value="REPLICATION PROTEIN A-RELATED"/>
    <property type="match status" value="1"/>
</dbReference>
<dbReference type="InterPro" id="IPR012340">
    <property type="entry name" value="NA-bd_OB-fold"/>
</dbReference>
<evidence type="ECO:0000313" key="9">
    <source>
        <dbReference type="EMBL" id="KAF6164936.1"/>
    </source>
</evidence>
<evidence type="ECO:0000256" key="7">
    <source>
        <dbReference type="ARBA" id="ARBA00023242"/>
    </source>
</evidence>
<gene>
    <name evidence="9" type="ORF">GIB67_016748</name>
</gene>
<dbReference type="Gene3D" id="2.40.50.140">
    <property type="entry name" value="Nucleic acid-binding proteins"/>
    <property type="match status" value="1"/>
</dbReference>
<keyword evidence="5" id="KW-0779">Telomere</keyword>
<accession>A0A7J7NCP1</accession>
<dbReference type="Proteomes" id="UP000541444">
    <property type="component" value="Unassembled WGS sequence"/>
</dbReference>
<proteinExistence type="predicted"/>
<evidence type="ECO:0000256" key="3">
    <source>
        <dbReference type="ARBA" id="ARBA00017411"/>
    </source>
</evidence>
<comment type="caution">
    <text evidence="9">The sequence shown here is derived from an EMBL/GenBank/DDBJ whole genome shotgun (WGS) entry which is preliminary data.</text>
</comment>
<evidence type="ECO:0000256" key="1">
    <source>
        <dbReference type="ARBA" id="ARBA00004123"/>
    </source>
</evidence>
<name>A0A7J7NCP1_9MAGN</name>
<dbReference type="SUPFAM" id="SSF50249">
    <property type="entry name" value="Nucleic acid-binding proteins"/>
    <property type="match status" value="1"/>
</dbReference>
<evidence type="ECO:0000256" key="5">
    <source>
        <dbReference type="ARBA" id="ARBA00022895"/>
    </source>
</evidence>
<dbReference type="GO" id="GO:0000781">
    <property type="term" value="C:chromosome, telomeric region"/>
    <property type="evidence" value="ECO:0007669"/>
    <property type="project" value="UniProtKB-SubCell"/>
</dbReference>
<keyword evidence="6" id="KW-0238">DNA-binding</keyword>
<evidence type="ECO:0000256" key="2">
    <source>
        <dbReference type="ARBA" id="ARBA00004574"/>
    </source>
</evidence>
<evidence type="ECO:0000256" key="8">
    <source>
        <dbReference type="ARBA" id="ARBA00030039"/>
    </source>
</evidence>
<dbReference type="EMBL" id="JACGCM010000878">
    <property type="protein sequence ID" value="KAF6164936.1"/>
    <property type="molecule type" value="Genomic_DNA"/>
</dbReference>